<dbReference type="InterPro" id="IPR011044">
    <property type="entry name" value="Quino_amine_DH_bsu"/>
</dbReference>
<dbReference type="Gene3D" id="2.130.10.10">
    <property type="entry name" value="YVTN repeat-like/Quinoprotein amine dehydrogenase"/>
    <property type="match status" value="1"/>
</dbReference>
<dbReference type="InterPro" id="IPR015943">
    <property type="entry name" value="WD40/YVTN_repeat-like_dom_sf"/>
</dbReference>
<gene>
    <name evidence="2" type="primary">peaD</name>
    <name evidence="2" type="ORF">JFY56_17040</name>
</gene>
<comment type="caution">
    <text evidence="2">The sequence shown here is derived from an EMBL/GenBank/DDBJ whole genome shotgun (WGS) entry which is preliminary data.</text>
</comment>
<dbReference type="NCBIfam" id="TIGR03907">
    <property type="entry name" value="QH_beta"/>
    <property type="match status" value="1"/>
</dbReference>
<dbReference type="SUPFAM" id="SSF50969">
    <property type="entry name" value="YVTN repeat-like/Quinoprotein amine dehydrogenase"/>
    <property type="match status" value="1"/>
</dbReference>
<organism evidence="2 3">
    <name type="scientific">Pseudomonas schmalbachii</name>
    <dbReference type="NCBI Taxonomy" id="2816993"/>
    <lineage>
        <taxon>Bacteria</taxon>
        <taxon>Pseudomonadati</taxon>
        <taxon>Pseudomonadota</taxon>
        <taxon>Gammaproteobacteria</taxon>
        <taxon>Pseudomonadales</taxon>
        <taxon>Pseudomonadaceae</taxon>
        <taxon>Pseudomonas</taxon>
    </lineage>
</organism>
<evidence type="ECO:0000313" key="3">
    <source>
        <dbReference type="Proteomes" id="UP000669060"/>
    </source>
</evidence>
<reference evidence="2 3" key="1">
    <citation type="submission" date="2020-12" db="EMBL/GenBank/DDBJ databases">
        <title>Pseudomonas schmalbachii sp. nov. isolated from millipede gut.</title>
        <authorList>
            <person name="Shelomi M."/>
        </authorList>
    </citation>
    <scope>NUCLEOTIDE SEQUENCE [LARGE SCALE GENOMIC DNA]</scope>
    <source>
        <strain evidence="2 3">Milli4</strain>
    </source>
</reference>
<protein>
    <submittedName>
        <fullName evidence="2">Quinohemoprotein amine dehydrogenase subunit beta</fullName>
    </submittedName>
</protein>
<feature type="signal peptide" evidence="1">
    <location>
        <begin position="1"/>
        <end position="24"/>
    </location>
</feature>
<dbReference type="InterPro" id="IPR051200">
    <property type="entry name" value="Host-pathogen_enzymatic-act"/>
</dbReference>
<keyword evidence="3" id="KW-1185">Reference proteome</keyword>
<name>A0ABS3TTH3_9PSED</name>
<evidence type="ECO:0000313" key="2">
    <source>
        <dbReference type="EMBL" id="MBO3276933.1"/>
    </source>
</evidence>
<dbReference type="InterPro" id="IPR023879">
    <property type="entry name" value="QH-AmDH_bsu"/>
</dbReference>
<dbReference type="PANTHER" id="PTHR47197:SF3">
    <property type="entry name" value="DIHYDRO-HEME D1 DEHYDROGENASE"/>
    <property type="match status" value="1"/>
</dbReference>
<feature type="chain" id="PRO_5046581539" evidence="1">
    <location>
        <begin position="25"/>
        <end position="375"/>
    </location>
</feature>
<sequence length="375" mass="41009">MKLQTIGTLATAFAGLALAASVQAANDSAVALKAGHEYLVAVNYPGNLNVVDMGTDTLYKQCKLPGAFGPGSFQISPDRKIAYILTDHFGALYGIELDTCKTTFHAKLALQPGERARAIYSVAVSQDGKEVYSAVNPTLLLNDRYKVEDSRLQVYATDGGMDAKPVRTFPVPRQISGMIAADDGSLYMVGPDIYRMDVKSGKYDVAIPSRNWQRPLYSPPALVTAGGVYQNYLHKLEIHYNTAKFKDEKRNLAEAKFLYGSFTVDLATGKTSTEDFGPLTEVYSSTMRSPKNPDLMYGVFNRLAKFDAREKKLLNAVDIDHTYYTLSLNKAGSKVYIAGGYNDIAVYDADSLKRTGQVHLPGGDMGLSGLQVFIR</sequence>
<proteinExistence type="predicted"/>
<dbReference type="Proteomes" id="UP000669060">
    <property type="component" value="Unassembled WGS sequence"/>
</dbReference>
<keyword evidence="1" id="KW-0732">Signal</keyword>
<dbReference type="PANTHER" id="PTHR47197">
    <property type="entry name" value="PROTEIN NIRF"/>
    <property type="match status" value="1"/>
</dbReference>
<accession>A0ABS3TTH3</accession>
<dbReference type="EMBL" id="JAELYA010000006">
    <property type="protein sequence ID" value="MBO3276933.1"/>
    <property type="molecule type" value="Genomic_DNA"/>
</dbReference>
<evidence type="ECO:0000256" key="1">
    <source>
        <dbReference type="SAM" id="SignalP"/>
    </source>
</evidence>
<dbReference type="RefSeq" id="WP_208315145.1">
    <property type="nucleotide sequence ID" value="NZ_JAELYA010000006.1"/>
</dbReference>